<feature type="region of interest" description="Disordered" evidence="1">
    <location>
        <begin position="1"/>
        <end position="32"/>
    </location>
</feature>
<dbReference type="SUPFAM" id="SSF53335">
    <property type="entry name" value="S-adenosyl-L-methionine-dependent methyltransferases"/>
    <property type="match status" value="1"/>
</dbReference>
<gene>
    <name evidence="2" type="ORF">GCM10011489_03270</name>
</gene>
<evidence type="ECO:0000313" key="2">
    <source>
        <dbReference type="EMBL" id="GGB18510.1"/>
    </source>
</evidence>
<feature type="compositionally biased region" description="Basic and acidic residues" evidence="1">
    <location>
        <begin position="286"/>
        <end position="303"/>
    </location>
</feature>
<sequence length="314" mass="32980">MHETGSVWGNSRLATMSPRPSSPHPPEGEQTIDTGTCEIVRDRDVPGWLLLVNGQPSSHLADDPHVLAFEYMRWMAAIIRAHSDGAPETAGTPRLRGLHLGGAGCALPRYLVAEYPGSHHRAVEVDAALAAGVRDWFDLPRAPGLRIRVDDARRAVDTAHPGAYDLVVRDVFAGDRTPDEFIGPRFAGQVHAALSPGGLYVVNCGPAAAGSVTSIRADAAGVAEVFAHVAVVAPMSVLRGRTRGNVIIAGSDRPIGGAALSAALLSDQSPAHLLSDDAARSFATPSRDRPGGTRSAEQSHAEARSAQGPAHRAR</sequence>
<reference evidence="2" key="1">
    <citation type="journal article" date="2014" name="Int. J. Syst. Evol. Microbiol.">
        <title>Complete genome sequence of Corynebacterium casei LMG S-19264T (=DSM 44701T), isolated from a smear-ripened cheese.</title>
        <authorList>
            <consortium name="US DOE Joint Genome Institute (JGI-PGF)"/>
            <person name="Walter F."/>
            <person name="Albersmeier A."/>
            <person name="Kalinowski J."/>
            <person name="Ruckert C."/>
        </authorList>
    </citation>
    <scope>NUCLEOTIDE SEQUENCE</scope>
    <source>
        <strain evidence="2">CGMCC 1.12827</strain>
    </source>
</reference>
<dbReference type="Gene3D" id="3.40.50.150">
    <property type="entry name" value="Vaccinia Virus protein VP39"/>
    <property type="match status" value="1"/>
</dbReference>
<reference evidence="2" key="2">
    <citation type="submission" date="2020-09" db="EMBL/GenBank/DDBJ databases">
        <authorList>
            <person name="Sun Q."/>
            <person name="Zhou Y."/>
        </authorList>
    </citation>
    <scope>NUCLEOTIDE SEQUENCE</scope>
    <source>
        <strain evidence="2">CGMCC 1.12827</strain>
    </source>
</reference>
<evidence type="ECO:0000256" key="1">
    <source>
        <dbReference type="SAM" id="MobiDB-lite"/>
    </source>
</evidence>
<evidence type="ECO:0000313" key="3">
    <source>
        <dbReference type="Proteomes" id="UP000621454"/>
    </source>
</evidence>
<proteinExistence type="predicted"/>
<organism evidence="2 3">
    <name type="scientific">Gordonia jinhuaensis</name>
    <dbReference type="NCBI Taxonomy" id="1517702"/>
    <lineage>
        <taxon>Bacteria</taxon>
        <taxon>Bacillati</taxon>
        <taxon>Actinomycetota</taxon>
        <taxon>Actinomycetes</taxon>
        <taxon>Mycobacteriales</taxon>
        <taxon>Gordoniaceae</taxon>
        <taxon>Gordonia</taxon>
    </lineage>
</organism>
<accession>A0A916WN82</accession>
<dbReference type="CDD" id="cd02440">
    <property type="entry name" value="AdoMet_MTases"/>
    <property type="match status" value="1"/>
</dbReference>
<dbReference type="AlphaFoldDB" id="A0A916WN82"/>
<dbReference type="NCBIfam" id="NF037959">
    <property type="entry name" value="MFS_SpdSyn"/>
    <property type="match status" value="1"/>
</dbReference>
<dbReference type="EMBL" id="BMGC01000002">
    <property type="protein sequence ID" value="GGB18510.1"/>
    <property type="molecule type" value="Genomic_DNA"/>
</dbReference>
<protein>
    <submittedName>
        <fullName evidence="2">Spermidine synthase</fullName>
    </submittedName>
</protein>
<feature type="region of interest" description="Disordered" evidence="1">
    <location>
        <begin position="276"/>
        <end position="314"/>
    </location>
</feature>
<dbReference type="InterPro" id="IPR029063">
    <property type="entry name" value="SAM-dependent_MTases_sf"/>
</dbReference>
<name>A0A916WN82_9ACTN</name>
<dbReference type="Proteomes" id="UP000621454">
    <property type="component" value="Unassembled WGS sequence"/>
</dbReference>
<keyword evidence="3" id="KW-1185">Reference proteome</keyword>
<comment type="caution">
    <text evidence="2">The sequence shown here is derived from an EMBL/GenBank/DDBJ whole genome shotgun (WGS) entry which is preliminary data.</text>
</comment>